<keyword evidence="5 7" id="KW-1133">Transmembrane helix</keyword>
<dbReference type="STRING" id="633440.SAMN05421869_13863"/>
<name>A0A1G9REM7_9ACTN</name>
<evidence type="ECO:0000256" key="5">
    <source>
        <dbReference type="ARBA" id="ARBA00022989"/>
    </source>
</evidence>
<feature type="transmembrane region" description="Helical" evidence="7">
    <location>
        <begin position="100"/>
        <end position="121"/>
    </location>
</feature>
<feature type="transmembrane region" description="Helical" evidence="7">
    <location>
        <begin position="133"/>
        <end position="151"/>
    </location>
</feature>
<dbReference type="EMBL" id="FNDJ01000038">
    <property type="protein sequence ID" value="SDM21683.1"/>
    <property type="molecule type" value="Genomic_DNA"/>
</dbReference>
<dbReference type="GO" id="GO:0055085">
    <property type="term" value="P:transmembrane transport"/>
    <property type="evidence" value="ECO:0007669"/>
    <property type="project" value="InterPro"/>
</dbReference>
<dbReference type="InterPro" id="IPR035906">
    <property type="entry name" value="MetI-like_sf"/>
</dbReference>
<evidence type="ECO:0000256" key="7">
    <source>
        <dbReference type="RuleBase" id="RU363032"/>
    </source>
</evidence>
<keyword evidence="2 7" id="KW-0813">Transport</keyword>
<dbReference type="OrthoDB" id="2063054at2"/>
<keyword evidence="10" id="KW-1185">Reference proteome</keyword>
<keyword evidence="4 7" id="KW-0812">Transmembrane</keyword>
<keyword evidence="3" id="KW-1003">Cell membrane</keyword>
<comment type="similarity">
    <text evidence="7">Belongs to the binding-protein-dependent transport system permease family.</text>
</comment>
<proteinExistence type="inferred from homology"/>
<evidence type="ECO:0000256" key="4">
    <source>
        <dbReference type="ARBA" id="ARBA00022692"/>
    </source>
</evidence>
<evidence type="ECO:0000256" key="6">
    <source>
        <dbReference type="ARBA" id="ARBA00023136"/>
    </source>
</evidence>
<evidence type="ECO:0000256" key="3">
    <source>
        <dbReference type="ARBA" id="ARBA00022475"/>
    </source>
</evidence>
<sequence>MAKRILVHTALAIGAFVSVFPYLLVVLTAFKTQAQLSSTHPWLPGTPPTADNLAEVFAGDFPRFLLNTAVMTAVLTAGQLVFTTFAAYAFARLRFRGRDVLFWLFVATMMVPSAVTMIPLFLIMRELDLVNTWYGLLVPYVLGTPYGIFLMRQFFKSLPAGLEEAARIDGAGALTILMRVMLPLCRPALGTLAIITVISSWNSFLWPLIITSGDDTKVITVALATLKIGIGVDYNLMMAGSLIALVPMVAVFIFFQRHIVRSVVLTGLK</sequence>
<feature type="transmembrane region" description="Helical" evidence="7">
    <location>
        <begin position="64"/>
        <end position="88"/>
    </location>
</feature>
<feature type="transmembrane region" description="Helical" evidence="7">
    <location>
        <begin position="7"/>
        <end position="30"/>
    </location>
</feature>
<dbReference type="Proteomes" id="UP000199202">
    <property type="component" value="Unassembled WGS sequence"/>
</dbReference>
<feature type="transmembrane region" description="Helical" evidence="7">
    <location>
        <begin position="236"/>
        <end position="255"/>
    </location>
</feature>
<organism evidence="9 10">
    <name type="scientific">Nonomuraea jiangxiensis</name>
    <dbReference type="NCBI Taxonomy" id="633440"/>
    <lineage>
        <taxon>Bacteria</taxon>
        <taxon>Bacillati</taxon>
        <taxon>Actinomycetota</taxon>
        <taxon>Actinomycetes</taxon>
        <taxon>Streptosporangiales</taxon>
        <taxon>Streptosporangiaceae</taxon>
        <taxon>Nonomuraea</taxon>
    </lineage>
</organism>
<dbReference type="GO" id="GO:0005886">
    <property type="term" value="C:plasma membrane"/>
    <property type="evidence" value="ECO:0007669"/>
    <property type="project" value="UniProtKB-SubCell"/>
</dbReference>
<dbReference type="RefSeq" id="WP_090946347.1">
    <property type="nucleotide sequence ID" value="NZ_FNDJ01000038.1"/>
</dbReference>
<feature type="domain" description="ABC transmembrane type-1" evidence="8">
    <location>
        <begin position="65"/>
        <end position="255"/>
    </location>
</feature>
<dbReference type="PANTHER" id="PTHR43744">
    <property type="entry name" value="ABC TRANSPORTER PERMEASE PROTEIN MG189-RELATED-RELATED"/>
    <property type="match status" value="1"/>
</dbReference>
<dbReference type="SUPFAM" id="SSF161098">
    <property type="entry name" value="MetI-like"/>
    <property type="match status" value="1"/>
</dbReference>
<dbReference type="PROSITE" id="PS50928">
    <property type="entry name" value="ABC_TM1"/>
    <property type="match status" value="1"/>
</dbReference>
<comment type="subcellular location">
    <subcellularLocation>
        <location evidence="1 7">Cell membrane</location>
        <topology evidence="1 7">Multi-pass membrane protein</topology>
    </subcellularLocation>
</comment>
<keyword evidence="9" id="KW-0762">Sugar transport</keyword>
<evidence type="ECO:0000313" key="10">
    <source>
        <dbReference type="Proteomes" id="UP000199202"/>
    </source>
</evidence>
<feature type="transmembrane region" description="Helical" evidence="7">
    <location>
        <begin position="188"/>
        <end position="209"/>
    </location>
</feature>
<dbReference type="PANTHER" id="PTHR43744:SF12">
    <property type="entry name" value="ABC TRANSPORTER PERMEASE PROTEIN MG189-RELATED"/>
    <property type="match status" value="1"/>
</dbReference>
<reference evidence="9 10" key="1">
    <citation type="submission" date="2016-10" db="EMBL/GenBank/DDBJ databases">
        <authorList>
            <person name="de Groot N.N."/>
        </authorList>
    </citation>
    <scope>NUCLEOTIDE SEQUENCE [LARGE SCALE GENOMIC DNA]</scope>
    <source>
        <strain evidence="9 10">CGMCC 4.6533</strain>
    </source>
</reference>
<dbReference type="Gene3D" id="1.10.3720.10">
    <property type="entry name" value="MetI-like"/>
    <property type="match status" value="1"/>
</dbReference>
<dbReference type="Pfam" id="PF00528">
    <property type="entry name" value="BPD_transp_1"/>
    <property type="match status" value="1"/>
</dbReference>
<evidence type="ECO:0000256" key="2">
    <source>
        <dbReference type="ARBA" id="ARBA00022448"/>
    </source>
</evidence>
<evidence type="ECO:0000313" key="9">
    <source>
        <dbReference type="EMBL" id="SDM21683.1"/>
    </source>
</evidence>
<dbReference type="AlphaFoldDB" id="A0A1G9REM7"/>
<evidence type="ECO:0000259" key="8">
    <source>
        <dbReference type="PROSITE" id="PS50928"/>
    </source>
</evidence>
<accession>A0A1G9REM7</accession>
<protein>
    <submittedName>
        <fullName evidence="9">Multiple sugar transport system permease protein</fullName>
    </submittedName>
</protein>
<dbReference type="CDD" id="cd06261">
    <property type="entry name" value="TM_PBP2"/>
    <property type="match status" value="1"/>
</dbReference>
<gene>
    <name evidence="9" type="ORF">SAMN05421869_13863</name>
</gene>
<dbReference type="InterPro" id="IPR000515">
    <property type="entry name" value="MetI-like"/>
</dbReference>
<evidence type="ECO:0000256" key="1">
    <source>
        <dbReference type="ARBA" id="ARBA00004651"/>
    </source>
</evidence>
<keyword evidence="6 7" id="KW-0472">Membrane</keyword>